<evidence type="ECO:0000259" key="1">
    <source>
        <dbReference type="Pfam" id="PF14534"/>
    </source>
</evidence>
<name>A0ABP9NKF9_9PSEU</name>
<dbReference type="InterPro" id="IPR032710">
    <property type="entry name" value="NTF2-like_dom_sf"/>
</dbReference>
<keyword evidence="3" id="KW-1185">Reference proteome</keyword>
<dbReference type="InterPro" id="IPR027843">
    <property type="entry name" value="DUF4440"/>
</dbReference>
<dbReference type="EMBL" id="BAABJO010000012">
    <property type="protein sequence ID" value="GAA5123816.1"/>
    <property type="molecule type" value="Genomic_DNA"/>
</dbReference>
<accession>A0ABP9NKF9</accession>
<dbReference type="SUPFAM" id="SSF54427">
    <property type="entry name" value="NTF2-like"/>
    <property type="match status" value="1"/>
</dbReference>
<dbReference type="Gene3D" id="3.10.450.50">
    <property type="match status" value="1"/>
</dbReference>
<dbReference type="RefSeq" id="WP_345606284.1">
    <property type="nucleotide sequence ID" value="NZ_BAABJO010000012.1"/>
</dbReference>
<sequence>MTDELHERCAAQIEGLHRVIEEWLAGRSPRTAEAFAAFADAHSPDFTMVTPDGALLRRDELLPGFEGAHGAAPGLRIRIADVAVVHSDVGGVLATYEEWQDGPAGRTGRRSTVLLERHTGARHGLRSRHLHATWIDRER</sequence>
<dbReference type="InterPro" id="IPR016918">
    <property type="entry name" value="UCP029394"/>
</dbReference>
<proteinExistence type="predicted"/>
<gene>
    <name evidence="2" type="ORF">GCM10023320_36070</name>
</gene>
<evidence type="ECO:0000313" key="3">
    <source>
        <dbReference type="Proteomes" id="UP001500804"/>
    </source>
</evidence>
<feature type="domain" description="DUF4440" evidence="1">
    <location>
        <begin position="35"/>
        <end position="115"/>
    </location>
</feature>
<dbReference type="Pfam" id="PF14534">
    <property type="entry name" value="DUF4440"/>
    <property type="match status" value="1"/>
</dbReference>
<reference evidence="3" key="1">
    <citation type="journal article" date="2019" name="Int. J. Syst. Evol. Microbiol.">
        <title>The Global Catalogue of Microorganisms (GCM) 10K type strain sequencing project: providing services to taxonomists for standard genome sequencing and annotation.</title>
        <authorList>
            <consortium name="The Broad Institute Genomics Platform"/>
            <consortium name="The Broad Institute Genome Sequencing Center for Infectious Disease"/>
            <person name="Wu L."/>
            <person name="Ma J."/>
        </authorList>
    </citation>
    <scope>NUCLEOTIDE SEQUENCE [LARGE SCALE GENOMIC DNA]</scope>
    <source>
        <strain evidence="3">JCM 18302</strain>
    </source>
</reference>
<dbReference type="PIRSF" id="PIRSF029394">
    <property type="entry name" value="UCP029394"/>
    <property type="match status" value="1"/>
</dbReference>
<dbReference type="Proteomes" id="UP001500804">
    <property type="component" value="Unassembled WGS sequence"/>
</dbReference>
<organism evidence="2 3">
    <name type="scientific">Pseudonocardia adelaidensis</name>
    <dbReference type="NCBI Taxonomy" id="648754"/>
    <lineage>
        <taxon>Bacteria</taxon>
        <taxon>Bacillati</taxon>
        <taxon>Actinomycetota</taxon>
        <taxon>Actinomycetes</taxon>
        <taxon>Pseudonocardiales</taxon>
        <taxon>Pseudonocardiaceae</taxon>
        <taxon>Pseudonocardia</taxon>
    </lineage>
</organism>
<protein>
    <recommendedName>
        <fullName evidence="1">DUF4440 domain-containing protein</fullName>
    </recommendedName>
</protein>
<evidence type="ECO:0000313" key="2">
    <source>
        <dbReference type="EMBL" id="GAA5123816.1"/>
    </source>
</evidence>
<comment type="caution">
    <text evidence="2">The sequence shown here is derived from an EMBL/GenBank/DDBJ whole genome shotgun (WGS) entry which is preliminary data.</text>
</comment>